<dbReference type="EMBL" id="GL439552">
    <property type="protein sequence ID" value="EFN67081.1"/>
    <property type="molecule type" value="Genomic_DNA"/>
</dbReference>
<dbReference type="Pfam" id="PF08242">
    <property type="entry name" value="Methyltransf_12"/>
    <property type="match status" value="1"/>
</dbReference>
<dbReference type="InParanoid" id="E2AHL1"/>
<dbReference type="Proteomes" id="UP000000311">
    <property type="component" value="Unassembled WGS sequence"/>
</dbReference>
<keyword evidence="3" id="KW-1185">Reference proteome</keyword>
<sequence length="122" mass="14562">MDFNSEQTLKEVNVSQFTDTWDLRRDNLWPPKKCMDINCAFGYTTRHFLLPELHPNSTLLGVDSLEKMIDHARAKYKTDERIDFETFDIQTKNLPHNYIAQYDHIFSFPTLHSRNNNIEQKR</sequence>
<feature type="domain" description="Methyltransferase type 12" evidence="1">
    <location>
        <begin position="35"/>
        <end position="114"/>
    </location>
</feature>
<evidence type="ECO:0000259" key="1">
    <source>
        <dbReference type="Pfam" id="PF08242"/>
    </source>
</evidence>
<accession>E2AHL1</accession>
<evidence type="ECO:0000313" key="2">
    <source>
        <dbReference type="EMBL" id="EFN67081.1"/>
    </source>
</evidence>
<evidence type="ECO:0000313" key="3">
    <source>
        <dbReference type="Proteomes" id="UP000000311"/>
    </source>
</evidence>
<protein>
    <recommendedName>
        <fullName evidence="1">Methyltransferase type 12 domain-containing protein</fullName>
    </recommendedName>
</protein>
<name>E2AHL1_CAMFO</name>
<gene>
    <name evidence="2" type="ORF">EAG_06313</name>
</gene>
<proteinExistence type="predicted"/>
<dbReference type="OrthoDB" id="8300214at2759"/>
<dbReference type="STRING" id="104421.E2AHL1"/>
<dbReference type="AlphaFoldDB" id="E2AHL1"/>
<dbReference type="InterPro" id="IPR013217">
    <property type="entry name" value="Methyltransf_12"/>
</dbReference>
<dbReference type="Gene3D" id="3.40.50.150">
    <property type="entry name" value="Vaccinia Virus protein VP39"/>
    <property type="match status" value="1"/>
</dbReference>
<dbReference type="SUPFAM" id="SSF53335">
    <property type="entry name" value="S-adenosyl-L-methionine-dependent methyltransferases"/>
    <property type="match status" value="1"/>
</dbReference>
<dbReference type="InterPro" id="IPR029063">
    <property type="entry name" value="SAM-dependent_MTases_sf"/>
</dbReference>
<organism evidence="3">
    <name type="scientific">Camponotus floridanus</name>
    <name type="common">Florida carpenter ant</name>
    <dbReference type="NCBI Taxonomy" id="104421"/>
    <lineage>
        <taxon>Eukaryota</taxon>
        <taxon>Metazoa</taxon>
        <taxon>Ecdysozoa</taxon>
        <taxon>Arthropoda</taxon>
        <taxon>Hexapoda</taxon>
        <taxon>Insecta</taxon>
        <taxon>Pterygota</taxon>
        <taxon>Neoptera</taxon>
        <taxon>Endopterygota</taxon>
        <taxon>Hymenoptera</taxon>
        <taxon>Apocrita</taxon>
        <taxon>Aculeata</taxon>
        <taxon>Formicoidea</taxon>
        <taxon>Formicidae</taxon>
        <taxon>Formicinae</taxon>
        <taxon>Camponotus</taxon>
    </lineage>
</organism>
<reference evidence="2 3" key="1">
    <citation type="journal article" date="2010" name="Science">
        <title>Genomic comparison of the ants Camponotus floridanus and Harpegnathos saltator.</title>
        <authorList>
            <person name="Bonasio R."/>
            <person name="Zhang G."/>
            <person name="Ye C."/>
            <person name="Mutti N.S."/>
            <person name="Fang X."/>
            <person name="Qin N."/>
            <person name="Donahue G."/>
            <person name="Yang P."/>
            <person name="Li Q."/>
            <person name="Li C."/>
            <person name="Zhang P."/>
            <person name="Huang Z."/>
            <person name="Berger S.L."/>
            <person name="Reinberg D."/>
            <person name="Wang J."/>
            <person name="Liebig J."/>
        </authorList>
    </citation>
    <scope>NUCLEOTIDE SEQUENCE [LARGE SCALE GENOMIC DNA]</scope>
    <source>
        <strain evidence="3">C129</strain>
    </source>
</reference>